<feature type="domain" description="ZAD" evidence="10">
    <location>
        <begin position="11"/>
        <end position="91"/>
    </location>
</feature>
<dbReference type="SUPFAM" id="SSF57667">
    <property type="entry name" value="beta-beta-alpha zinc fingers"/>
    <property type="match status" value="3"/>
</dbReference>
<evidence type="ECO:0000256" key="7">
    <source>
        <dbReference type="PROSITE-ProRule" id="PRU00042"/>
    </source>
</evidence>
<comment type="subcellular location">
    <subcellularLocation>
        <location evidence="1">Nucleus</location>
    </subcellularLocation>
</comment>
<dbReference type="PROSITE" id="PS51915">
    <property type="entry name" value="ZAD"/>
    <property type="match status" value="1"/>
</dbReference>
<dbReference type="SMART" id="SM00868">
    <property type="entry name" value="zf-AD"/>
    <property type="match status" value="1"/>
</dbReference>
<dbReference type="SMART" id="SM00355">
    <property type="entry name" value="ZnF_C2H2"/>
    <property type="match status" value="11"/>
</dbReference>
<feature type="domain" description="C2H2-type" evidence="9">
    <location>
        <begin position="561"/>
        <end position="589"/>
    </location>
</feature>
<feature type="domain" description="C2H2-type" evidence="9">
    <location>
        <begin position="275"/>
        <end position="302"/>
    </location>
</feature>
<dbReference type="PANTHER" id="PTHR24376:SF235">
    <property type="entry name" value="C2H2-TYPE DOMAIN-CONTAINING PROTEIN"/>
    <property type="match status" value="1"/>
</dbReference>
<protein>
    <submittedName>
        <fullName evidence="11">AAEL015130-PA</fullName>
    </submittedName>
</protein>
<dbReference type="Proteomes" id="UP000682892">
    <property type="component" value="Unassembled WGS sequence"/>
</dbReference>
<dbReference type="GO" id="GO:0005634">
    <property type="term" value="C:nucleus"/>
    <property type="evidence" value="ECO:0007669"/>
    <property type="project" value="UniProtKB-SubCell"/>
</dbReference>
<dbReference type="Pfam" id="PF24446">
    <property type="entry name" value="DUF7565"/>
    <property type="match status" value="1"/>
</dbReference>
<dbReference type="Gene3D" id="3.40.1800.20">
    <property type="match status" value="1"/>
</dbReference>
<evidence type="ECO:0000256" key="5">
    <source>
        <dbReference type="ARBA" id="ARBA00022833"/>
    </source>
</evidence>
<evidence type="ECO:0000313" key="12">
    <source>
        <dbReference type="Proteomes" id="UP000682892"/>
    </source>
</evidence>
<feature type="domain" description="C2H2-type" evidence="9">
    <location>
        <begin position="360"/>
        <end position="383"/>
    </location>
</feature>
<dbReference type="SUPFAM" id="SSF57716">
    <property type="entry name" value="Glucocorticoid receptor-like (DNA-binding domain)"/>
    <property type="match status" value="1"/>
</dbReference>
<dbReference type="eggNOG" id="KOG1721">
    <property type="taxonomic scope" value="Eukaryota"/>
</dbReference>
<evidence type="ECO:0000259" key="10">
    <source>
        <dbReference type="PROSITE" id="PS51915"/>
    </source>
</evidence>
<evidence type="ECO:0000313" key="11">
    <source>
        <dbReference type="EMBL" id="EAT32655.1"/>
    </source>
</evidence>
<evidence type="ECO:0000256" key="4">
    <source>
        <dbReference type="ARBA" id="ARBA00022771"/>
    </source>
</evidence>
<reference evidence="11" key="2">
    <citation type="journal article" date="2007" name="Science">
        <title>Genome sequence of Aedes aegypti, a major arbovirus vector.</title>
        <authorList>
            <person name="Nene V."/>
            <person name="Wortman J.R."/>
            <person name="Lawson D."/>
            <person name="Haas B."/>
            <person name="Kodira C."/>
            <person name="Tu Z.J."/>
            <person name="Loftus B."/>
            <person name="Xi Z."/>
            <person name="Megy K."/>
            <person name="Grabherr M."/>
            <person name="Ren Q."/>
            <person name="Zdobnov E.M."/>
            <person name="Lobo N.F."/>
            <person name="Campbell K.S."/>
            <person name="Brown S.E."/>
            <person name="Bonaldo M.F."/>
            <person name="Zhu J."/>
            <person name="Sinkins S.P."/>
            <person name="Hogenkamp D.G."/>
            <person name="Amedeo P."/>
            <person name="Arensburger P."/>
            <person name="Atkinson P.W."/>
            <person name="Bidwell S."/>
            <person name="Biedler J."/>
            <person name="Birney E."/>
            <person name="Bruggner R.V."/>
            <person name="Costas J."/>
            <person name="Coy M.R."/>
            <person name="Crabtree J."/>
            <person name="Crawford M."/>
            <person name="Debruyn B."/>
            <person name="Decaprio D."/>
            <person name="Eiglmeier K."/>
            <person name="Eisenstadt E."/>
            <person name="El-Dorry H."/>
            <person name="Gelbart W.M."/>
            <person name="Gomes S.L."/>
            <person name="Hammond M."/>
            <person name="Hannick L.I."/>
            <person name="Hogan J.R."/>
            <person name="Holmes M.H."/>
            <person name="Jaffe D."/>
            <person name="Johnston J.S."/>
            <person name="Kennedy R.C."/>
            <person name="Koo H."/>
            <person name="Kravitz S."/>
            <person name="Kriventseva E.V."/>
            <person name="Kulp D."/>
            <person name="Labutti K."/>
            <person name="Lee E."/>
            <person name="Li S."/>
            <person name="Lovin D.D."/>
            <person name="Mao C."/>
            <person name="Mauceli E."/>
            <person name="Menck C.F."/>
            <person name="Miller J.R."/>
            <person name="Montgomery P."/>
            <person name="Mori A."/>
            <person name="Nascimento A.L."/>
            <person name="Naveira H.F."/>
            <person name="Nusbaum C."/>
            <person name="O'leary S."/>
            <person name="Orvis J."/>
            <person name="Pertea M."/>
            <person name="Quesneville H."/>
            <person name="Reidenbach K.R."/>
            <person name="Rogers Y.H."/>
            <person name="Roth C.W."/>
            <person name="Schneider J.R."/>
            <person name="Schatz M."/>
            <person name="Shumway M."/>
            <person name="Stanke M."/>
            <person name="Stinson E.O."/>
            <person name="Tubio J.M."/>
            <person name="Vanzee J.P."/>
            <person name="Verjovski-Almeida S."/>
            <person name="Werner D."/>
            <person name="White O."/>
            <person name="Wyder S."/>
            <person name="Zeng Q."/>
            <person name="Zhao Q."/>
            <person name="Zhao Y."/>
            <person name="Hill C.A."/>
            <person name="Raikhel A.S."/>
            <person name="Soares M.B."/>
            <person name="Knudson D.L."/>
            <person name="Lee N.H."/>
            <person name="Galagan J."/>
            <person name="Salzberg S.L."/>
            <person name="Paulsen I.T."/>
            <person name="Dimopoulos G."/>
            <person name="Collins F.H."/>
            <person name="Birren B."/>
            <person name="Fraser-Liggett C.M."/>
            <person name="Severson D.W."/>
        </authorList>
    </citation>
    <scope>NUCLEOTIDE SEQUENCE [LARGE SCALE GENOMIC DNA]</scope>
    <source>
        <strain evidence="11">Liverpool</strain>
    </source>
</reference>
<feature type="domain" description="C2H2-type" evidence="9">
    <location>
        <begin position="389"/>
        <end position="416"/>
    </location>
</feature>
<gene>
    <name evidence="11" type="ORF">AaeL_AAEL015130</name>
</gene>
<dbReference type="PaxDb" id="7159-AAEL015130-PA"/>
<feature type="domain" description="C2H2-type" evidence="9">
    <location>
        <begin position="303"/>
        <end position="331"/>
    </location>
</feature>
<evidence type="ECO:0000256" key="8">
    <source>
        <dbReference type="PROSITE-ProRule" id="PRU01263"/>
    </source>
</evidence>
<keyword evidence="2 8" id="KW-0479">Metal-binding</keyword>
<feature type="domain" description="C2H2-type" evidence="9">
    <location>
        <begin position="247"/>
        <end position="272"/>
    </location>
</feature>
<dbReference type="PANTHER" id="PTHR24376">
    <property type="entry name" value="ZINC FINGER PROTEIN"/>
    <property type="match status" value="1"/>
</dbReference>
<dbReference type="VEuPathDB" id="VectorBase:AAEL025459"/>
<feature type="domain" description="C2H2-type" evidence="9">
    <location>
        <begin position="473"/>
        <end position="500"/>
    </location>
</feature>
<keyword evidence="5 8" id="KW-0862">Zinc</keyword>
<dbReference type="OMA" id="CRLCLHH"/>
<feature type="binding site" evidence="8">
    <location>
        <position position="67"/>
    </location>
    <ligand>
        <name>Zn(2+)</name>
        <dbReference type="ChEBI" id="CHEBI:29105"/>
    </ligand>
</feature>
<dbReference type="InterPro" id="IPR055987">
    <property type="entry name" value="DUF7565"/>
</dbReference>
<dbReference type="InterPro" id="IPR036236">
    <property type="entry name" value="Znf_C2H2_sf"/>
</dbReference>
<sequence>MTISALLHFPDVCRLCLHHKPAPEMVPLASTVPELDAQLSDLLEDFCPSSAKQEVTSLLPSAMCEHCQHQLLEAYKFKQRVKSLQDFQIAFLEARQNNEPEQLRELFRLKYDSLNLLFRELNLMDHERALRWEDLISCQEENEKVIEPEKTEDLEIIDDEDSDDRNPQILHVELVDNVSSDEDTYNSENSMHVEVEYLDVEQTEADEENPPPAEVKAEQTFNNEDSQLLSHSSLEYLSFDQEQQTEWKCNIADCDQRFEEKEALLLHKQVIHQCCVCTICGSVLKNKYSLDNHTRRHMGRPNFACEYCPSTFYTSQEHKLHLSLSHSDVRTYQCPFCEKAFKTNMHLHRHKETIHMKIRFKCTHCDASYGRKDKLRMHIERAHNIQMYFLCNICLKSFATEEQRLEHMSHHENPKPLECGDYVCCKRDFKFHTFYNKHMFLVHGQKTNARVKPASNQLIANMRAERVKECEMFKCGKCRYKTQVREALVKHKKLHEENDHLEGIHCRHSSCLKVFASKEDYQHHLKEGLHKQHVCDICGASLKHKHSLEVHLARHAGTTRFQCTYCSSSFYTKTELRNHVRSIHTTDERWECQKCKSVFKNRKLLNQHLE</sequence>
<feature type="domain" description="C2H2-type" evidence="9">
    <location>
        <begin position="332"/>
        <end position="360"/>
    </location>
</feature>
<accession>Q16EJ7</accession>
<dbReference type="GO" id="GO:0008270">
    <property type="term" value="F:zinc ion binding"/>
    <property type="evidence" value="ECO:0007669"/>
    <property type="project" value="UniProtKB-UniRule"/>
</dbReference>
<dbReference type="EMBL" id="CH478687">
    <property type="protein sequence ID" value="EAT32655.1"/>
    <property type="molecule type" value="Genomic_DNA"/>
</dbReference>
<dbReference type="Pfam" id="PF07776">
    <property type="entry name" value="zf-AD"/>
    <property type="match status" value="1"/>
</dbReference>
<dbReference type="Pfam" id="PF00096">
    <property type="entry name" value="zf-C2H2"/>
    <property type="match status" value="4"/>
</dbReference>
<feature type="non-terminal residue" evidence="11">
    <location>
        <position position="1"/>
    </location>
</feature>
<dbReference type="InterPro" id="IPR013087">
    <property type="entry name" value="Znf_C2H2_type"/>
</dbReference>
<evidence type="ECO:0000256" key="2">
    <source>
        <dbReference type="ARBA" id="ARBA00022723"/>
    </source>
</evidence>
<keyword evidence="6" id="KW-0539">Nucleus</keyword>
<reference evidence="11" key="1">
    <citation type="submission" date="2005-10" db="EMBL/GenBank/DDBJ databases">
        <authorList>
            <person name="Loftus B.J."/>
            <person name="Nene V.M."/>
            <person name="Hannick L.I."/>
            <person name="Bidwell S."/>
            <person name="Haas B."/>
            <person name="Amedeo P."/>
            <person name="Orvis J."/>
            <person name="Wortman J.R."/>
            <person name="White O.R."/>
            <person name="Salzberg S."/>
            <person name="Shumway M."/>
            <person name="Koo H."/>
            <person name="Zhao Y."/>
            <person name="Holmes M."/>
            <person name="Miller J."/>
            <person name="Schatz M."/>
            <person name="Pop M."/>
            <person name="Pai G."/>
            <person name="Utterback T."/>
            <person name="Rogers Y.-H."/>
            <person name="Kravitz S."/>
            <person name="Fraser C.M."/>
        </authorList>
    </citation>
    <scope>NUCLEOTIDE SEQUENCE</scope>
    <source>
        <strain evidence="11">Liverpool</strain>
    </source>
</reference>
<evidence type="ECO:0000256" key="3">
    <source>
        <dbReference type="ARBA" id="ARBA00022737"/>
    </source>
</evidence>
<dbReference type="Gene3D" id="3.30.160.60">
    <property type="entry name" value="Classic Zinc Finger"/>
    <property type="match status" value="4"/>
</dbReference>
<dbReference type="PROSITE" id="PS00028">
    <property type="entry name" value="ZINC_FINGER_C2H2_1"/>
    <property type="match status" value="7"/>
</dbReference>
<evidence type="ECO:0000256" key="6">
    <source>
        <dbReference type="ARBA" id="ARBA00023242"/>
    </source>
</evidence>
<dbReference type="AlphaFoldDB" id="Q16EJ7"/>
<organism evidence="11 12">
    <name type="scientific">Aedes aegypti</name>
    <name type="common">Yellowfever mosquito</name>
    <name type="synonym">Culex aegypti</name>
    <dbReference type="NCBI Taxonomy" id="7159"/>
    <lineage>
        <taxon>Eukaryota</taxon>
        <taxon>Metazoa</taxon>
        <taxon>Ecdysozoa</taxon>
        <taxon>Arthropoda</taxon>
        <taxon>Hexapoda</taxon>
        <taxon>Insecta</taxon>
        <taxon>Pterygota</taxon>
        <taxon>Neoptera</taxon>
        <taxon>Endopterygota</taxon>
        <taxon>Diptera</taxon>
        <taxon>Nematocera</taxon>
        <taxon>Culicoidea</taxon>
        <taxon>Culicidae</taxon>
        <taxon>Culicinae</taxon>
        <taxon>Aedini</taxon>
        <taxon>Aedes</taxon>
        <taxon>Stegomyia</taxon>
    </lineage>
</organism>
<dbReference type="InterPro" id="IPR012934">
    <property type="entry name" value="Znf_AD"/>
</dbReference>
<feature type="binding site" evidence="8">
    <location>
        <position position="13"/>
    </location>
    <ligand>
        <name>Zn(2+)</name>
        <dbReference type="ChEBI" id="CHEBI:29105"/>
    </ligand>
</feature>
<evidence type="ECO:0000256" key="1">
    <source>
        <dbReference type="ARBA" id="ARBA00004123"/>
    </source>
</evidence>
<feature type="binding site" evidence="8">
    <location>
        <position position="16"/>
    </location>
    <ligand>
        <name>Zn(2+)</name>
        <dbReference type="ChEBI" id="CHEBI:29105"/>
    </ligand>
</feature>
<feature type="domain" description="C2H2-type" evidence="9">
    <location>
        <begin position="533"/>
        <end position="560"/>
    </location>
</feature>
<name>Q16EJ7_AEDAE</name>
<dbReference type="STRING" id="7159.Q16EJ7"/>
<evidence type="ECO:0000259" key="9">
    <source>
        <dbReference type="PROSITE" id="PS50157"/>
    </source>
</evidence>
<keyword evidence="3" id="KW-0677">Repeat</keyword>
<dbReference type="PROSITE" id="PS50157">
    <property type="entry name" value="ZINC_FINGER_C2H2_2"/>
    <property type="match status" value="9"/>
</dbReference>
<dbReference type="HOGENOM" id="CLU_020275_0_0_1"/>
<proteinExistence type="predicted"/>
<keyword evidence="4 7" id="KW-0863">Zinc-finger</keyword>
<feature type="binding site" evidence="8">
    <location>
        <position position="64"/>
    </location>
    <ligand>
        <name>Zn(2+)</name>
        <dbReference type="ChEBI" id="CHEBI:29105"/>
    </ligand>
</feature>
<reference evidence="11" key="3">
    <citation type="submission" date="2012-09" db="EMBL/GenBank/DDBJ databases">
        <authorList>
            <consortium name="VectorBase"/>
        </authorList>
    </citation>
    <scope>NUCLEOTIDE SEQUENCE</scope>
    <source>
        <strain evidence="11">Liverpool</strain>
    </source>
</reference>
<dbReference type="PhylomeDB" id="Q16EJ7"/>